<organism evidence="1 2">
    <name type="scientific">Lentzea alba</name>
    <dbReference type="NCBI Taxonomy" id="2714351"/>
    <lineage>
        <taxon>Bacteria</taxon>
        <taxon>Bacillati</taxon>
        <taxon>Actinomycetota</taxon>
        <taxon>Actinomycetes</taxon>
        <taxon>Pseudonocardiales</taxon>
        <taxon>Pseudonocardiaceae</taxon>
        <taxon>Lentzea</taxon>
    </lineage>
</organism>
<reference evidence="1 2" key="1">
    <citation type="submission" date="2020-03" db="EMBL/GenBank/DDBJ databases">
        <title>Isolation and identification of active actinomycetes.</title>
        <authorList>
            <person name="Sun X."/>
        </authorList>
    </citation>
    <scope>NUCLEOTIDE SEQUENCE [LARGE SCALE GENOMIC DNA]</scope>
    <source>
        <strain evidence="1 2">NEAU-D13</strain>
    </source>
</reference>
<evidence type="ECO:0000313" key="2">
    <source>
        <dbReference type="Proteomes" id="UP000481360"/>
    </source>
</evidence>
<dbReference type="AlphaFoldDB" id="A0A7C9RMJ6"/>
<protein>
    <submittedName>
        <fullName evidence="1">Uncharacterized protein</fullName>
    </submittedName>
</protein>
<dbReference type="Proteomes" id="UP000481360">
    <property type="component" value="Unassembled WGS sequence"/>
</dbReference>
<keyword evidence="2" id="KW-1185">Reference proteome</keyword>
<accession>A0A7C9RMJ6</accession>
<comment type="caution">
    <text evidence="1">The sequence shown here is derived from an EMBL/GenBank/DDBJ whole genome shotgun (WGS) entry which is preliminary data.</text>
</comment>
<proteinExistence type="predicted"/>
<gene>
    <name evidence="1" type="ORF">G7043_03755</name>
</gene>
<dbReference type="EMBL" id="JAAMPJ010000001">
    <property type="protein sequence ID" value="NGY58044.1"/>
    <property type="molecule type" value="Genomic_DNA"/>
</dbReference>
<dbReference type="RefSeq" id="WP_166043849.1">
    <property type="nucleotide sequence ID" value="NZ_JAAMPJ010000001.1"/>
</dbReference>
<sequence length="106" mass="11772">MARTGTGWTFLPVVIAGVHCIGGTRERRTVTETITVRAMDDVTVARLRNDDCRGPRYSSVPGVLWEYTGTLSDAIDELLALPDPDHPMAPRLLRPTSSMFVMNDQR</sequence>
<evidence type="ECO:0000313" key="1">
    <source>
        <dbReference type="EMBL" id="NGY58044.1"/>
    </source>
</evidence>
<name>A0A7C9RMJ6_9PSEU</name>